<feature type="domain" description="HTH luxR-type" evidence="4">
    <location>
        <begin position="169"/>
        <end position="234"/>
    </location>
</feature>
<keyword evidence="3" id="KW-0804">Transcription</keyword>
<dbReference type="Pfam" id="PF03472">
    <property type="entry name" value="Autoind_bind"/>
    <property type="match status" value="1"/>
</dbReference>
<evidence type="ECO:0000256" key="1">
    <source>
        <dbReference type="ARBA" id="ARBA00023015"/>
    </source>
</evidence>
<dbReference type="SUPFAM" id="SSF75516">
    <property type="entry name" value="Pheromone-binding domain of LuxR-like quorum-sensing transcription factors"/>
    <property type="match status" value="1"/>
</dbReference>
<organism evidence="5 6">
    <name type="scientific">Parasphingorhabdus marina DSM 22363</name>
    <dbReference type="NCBI Taxonomy" id="1123272"/>
    <lineage>
        <taxon>Bacteria</taxon>
        <taxon>Pseudomonadati</taxon>
        <taxon>Pseudomonadota</taxon>
        <taxon>Alphaproteobacteria</taxon>
        <taxon>Sphingomonadales</taxon>
        <taxon>Sphingomonadaceae</taxon>
        <taxon>Parasphingorhabdus</taxon>
    </lineage>
</organism>
<reference evidence="6" key="1">
    <citation type="submission" date="2016-11" db="EMBL/GenBank/DDBJ databases">
        <authorList>
            <person name="Varghese N."/>
            <person name="Submissions S."/>
        </authorList>
    </citation>
    <scope>NUCLEOTIDE SEQUENCE [LARGE SCALE GENOMIC DNA]</scope>
    <source>
        <strain evidence="6">DSM 22363</strain>
    </source>
</reference>
<dbReference type="RefSeq" id="WP_074205543.1">
    <property type="nucleotide sequence ID" value="NZ_FSQW01000002.1"/>
</dbReference>
<dbReference type="InterPro" id="IPR036693">
    <property type="entry name" value="TF_LuxR_autoind-bd_dom_sf"/>
</dbReference>
<dbReference type="Proteomes" id="UP000185192">
    <property type="component" value="Unassembled WGS sequence"/>
</dbReference>
<dbReference type="Pfam" id="PF00196">
    <property type="entry name" value="GerE"/>
    <property type="match status" value="1"/>
</dbReference>
<dbReference type="OrthoDB" id="3170288at2"/>
<dbReference type="PROSITE" id="PS00622">
    <property type="entry name" value="HTH_LUXR_1"/>
    <property type="match status" value="1"/>
</dbReference>
<dbReference type="CDD" id="cd06170">
    <property type="entry name" value="LuxR_C_like"/>
    <property type="match status" value="1"/>
</dbReference>
<dbReference type="InterPro" id="IPR005143">
    <property type="entry name" value="TF_LuxR_autoind-bd_dom"/>
</dbReference>
<dbReference type="PANTHER" id="PTHR44688">
    <property type="entry name" value="DNA-BINDING TRANSCRIPTIONAL ACTIVATOR DEVR_DOSR"/>
    <property type="match status" value="1"/>
</dbReference>
<evidence type="ECO:0000256" key="3">
    <source>
        <dbReference type="ARBA" id="ARBA00023163"/>
    </source>
</evidence>
<dbReference type="SMART" id="SM00421">
    <property type="entry name" value="HTH_LUXR"/>
    <property type="match status" value="1"/>
</dbReference>
<dbReference type="SUPFAM" id="SSF46894">
    <property type="entry name" value="C-terminal effector domain of the bipartite response regulators"/>
    <property type="match status" value="1"/>
</dbReference>
<dbReference type="Gene3D" id="1.10.10.10">
    <property type="entry name" value="Winged helix-like DNA-binding domain superfamily/Winged helix DNA-binding domain"/>
    <property type="match status" value="1"/>
</dbReference>
<dbReference type="InterPro" id="IPR000792">
    <property type="entry name" value="Tscrpt_reg_LuxR_C"/>
</dbReference>
<name>A0A1N6FSP0_9SPHN</name>
<gene>
    <name evidence="5" type="ORF">SAMN02745824_2525</name>
</gene>
<dbReference type="PROSITE" id="PS50043">
    <property type="entry name" value="HTH_LUXR_2"/>
    <property type="match status" value="1"/>
</dbReference>
<accession>A0A1N6FSP0</accession>
<dbReference type="PRINTS" id="PR00038">
    <property type="entry name" value="HTHLUXR"/>
</dbReference>
<sequence length="238" mass="26377">MQDYIAGLPDCDTPKSLWAYCLRVVKSLGFGAAIYAVPPPNKKPTHPDTIIRLHGISLADFYRFALQGLIAEGHLTTSNSLFRAAPFRWTDIASLTSRTEEFSNLKQQANDVGLTDGWVIPVFGPKGRTGLVSYGLPNNIAAMEDKAKHALQHFAQLAHLRLCQITPYMYELNKDLSKRETQIISWVAKGKSNSEIAQILKVSEASIDSYLRRAFAKLGVHDRTSAAVKAISHDIVRI</sequence>
<dbReference type="GO" id="GO:0003677">
    <property type="term" value="F:DNA binding"/>
    <property type="evidence" value="ECO:0007669"/>
    <property type="project" value="UniProtKB-KW"/>
</dbReference>
<evidence type="ECO:0000259" key="4">
    <source>
        <dbReference type="PROSITE" id="PS50043"/>
    </source>
</evidence>
<evidence type="ECO:0000256" key="2">
    <source>
        <dbReference type="ARBA" id="ARBA00023125"/>
    </source>
</evidence>
<dbReference type="InterPro" id="IPR016032">
    <property type="entry name" value="Sig_transdc_resp-reg_C-effctor"/>
</dbReference>
<dbReference type="STRING" id="1123272.SAMN02745824_2525"/>
<proteinExistence type="predicted"/>
<dbReference type="PANTHER" id="PTHR44688:SF16">
    <property type="entry name" value="DNA-BINDING TRANSCRIPTIONAL ACTIVATOR DEVR_DOSR"/>
    <property type="match status" value="1"/>
</dbReference>
<dbReference type="GO" id="GO:0006355">
    <property type="term" value="P:regulation of DNA-templated transcription"/>
    <property type="evidence" value="ECO:0007669"/>
    <property type="project" value="InterPro"/>
</dbReference>
<keyword evidence="1" id="KW-0805">Transcription regulation</keyword>
<keyword evidence="6" id="KW-1185">Reference proteome</keyword>
<protein>
    <submittedName>
        <fullName evidence="5">LuxR family transcriptional regulator</fullName>
    </submittedName>
</protein>
<evidence type="ECO:0000313" key="5">
    <source>
        <dbReference type="EMBL" id="SIN98227.1"/>
    </source>
</evidence>
<keyword evidence="2" id="KW-0238">DNA-binding</keyword>
<evidence type="ECO:0000313" key="6">
    <source>
        <dbReference type="Proteomes" id="UP000185192"/>
    </source>
</evidence>
<dbReference type="EMBL" id="FSQW01000002">
    <property type="protein sequence ID" value="SIN98227.1"/>
    <property type="molecule type" value="Genomic_DNA"/>
</dbReference>
<dbReference type="Gene3D" id="3.30.450.80">
    <property type="entry name" value="Transcription factor LuxR-like, autoinducer-binding domain"/>
    <property type="match status" value="1"/>
</dbReference>
<dbReference type="AlphaFoldDB" id="A0A1N6FSP0"/>
<dbReference type="InterPro" id="IPR036388">
    <property type="entry name" value="WH-like_DNA-bd_sf"/>
</dbReference>